<comment type="similarity">
    <text evidence="1">Belongs to the ABC transporter superfamily.</text>
</comment>
<dbReference type="SMART" id="SM00382">
    <property type="entry name" value="AAA"/>
    <property type="match status" value="1"/>
</dbReference>
<protein>
    <submittedName>
        <fullName evidence="6">ABC transporter ATP-binding protein</fullName>
    </submittedName>
</protein>
<dbReference type="OrthoDB" id="9791546at2"/>
<accession>A0A510YC18</accession>
<dbReference type="GO" id="GO:0005524">
    <property type="term" value="F:ATP binding"/>
    <property type="evidence" value="ECO:0007669"/>
    <property type="project" value="UniProtKB-KW"/>
</dbReference>
<evidence type="ECO:0000259" key="5">
    <source>
        <dbReference type="PROSITE" id="PS50893"/>
    </source>
</evidence>
<dbReference type="PANTHER" id="PTHR42798">
    <property type="entry name" value="LIPOPROTEIN-RELEASING SYSTEM ATP-BINDING PROTEIN LOLD"/>
    <property type="match status" value="1"/>
</dbReference>
<dbReference type="SUPFAM" id="SSF52540">
    <property type="entry name" value="P-loop containing nucleoside triphosphate hydrolases"/>
    <property type="match status" value="1"/>
</dbReference>
<dbReference type="InterPro" id="IPR017871">
    <property type="entry name" value="ABC_transporter-like_CS"/>
</dbReference>
<dbReference type="InterPro" id="IPR003593">
    <property type="entry name" value="AAA+_ATPase"/>
</dbReference>
<reference evidence="6 7" key="1">
    <citation type="submission" date="2019-07" db="EMBL/GenBank/DDBJ databases">
        <title>Whole genome shotgun sequence of Marinococcus halophilus NBRC 102359.</title>
        <authorList>
            <person name="Hosoyama A."/>
            <person name="Uohara A."/>
            <person name="Ohji S."/>
            <person name="Ichikawa N."/>
        </authorList>
    </citation>
    <scope>NUCLEOTIDE SEQUENCE [LARGE SCALE GENOMIC DNA]</scope>
    <source>
        <strain evidence="6 7">NBRC 102359</strain>
    </source>
</reference>
<evidence type="ECO:0000313" key="7">
    <source>
        <dbReference type="Proteomes" id="UP000321051"/>
    </source>
</evidence>
<dbReference type="CDD" id="cd03255">
    <property type="entry name" value="ABC_MJ0796_LolCDE_FtsE"/>
    <property type="match status" value="1"/>
</dbReference>
<dbReference type="Pfam" id="PF00005">
    <property type="entry name" value="ABC_tran"/>
    <property type="match status" value="1"/>
</dbReference>
<keyword evidence="4 6" id="KW-0067">ATP-binding</keyword>
<name>A0A510YC18_MARHA</name>
<dbReference type="RefSeq" id="WP_094908950.1">
    <property type="nucleotide sequence ID" value="NZ_BJUN01000022.1"/>
</dbReference>
<evidence type="ECO:0000256" key="3">
    <source>
        <dbReference type="ARBA" id="ARBA00022741"/>
    </source>
</evidence>
<evidence type="ECO:0000256" key="2">
    <source>
        <dbReference type="ARBA" id="ARBA00022448"/>
    </source>
</evidence>
<dbReference type="GO" id="GO:0016887">
    <property type="term" value="F:ATP hydrolysis activity"/>
    <property type="evidence" value="ECO:0007669"/>
    <property type="project" value="InterPro"/>
</dbReference>
<proteinExistence type="inferred from homology"/>
<gene>
    <name evidence="6" type="ORF">MHA01_28220</name>
</gene>
<feature type="domain" description="ABC transporter" evidence="5">
    <location>
        <begin position="5"/>
        <end position="227"/>
    </location>
</feature>
<evidence type="ECO:0000256" key="4">
    <source>
        <dbReference type="ARBA" id="ARBA00022840"/>
    </source>
</evidence>
<dbReference type="InterPro" id="IPR003439">
    <property type="entry name" value="ABC_transporter-like_ATP-bd"/>
</dbReference>
<dbReference type="Gene3D" id="3.40.50.300">
    <property type="entry name" value="P-loop containing nucleotide triphosphate hydrolases"/>
    <property type="match status" value="1"/>
</dbReference>
<dbReference type="Proteomes" id="UP000321051">
    <property type="component" value="Unassembled WGS sequence"/>
</dbReference>
<dbReference type="PROSITE" id="PS00211">
    <property type="entry name" value="ABC_TRANSPORTER_1"/>
    <property type="match status" value="1"/>
</dbReference>
<dbReference type="InterPro" id="IPR027417">
    <property type="entry name" value="P-loop_NTPase"/>
</dbReference>
<keyword evidence="7" id="KW-1185">Reference proteome</keyword>
<dbReference type="InterPro" id="IPR017911">
    <property type="entry name" value="MacB-like_ATP-bd"/>
</dbReference>
<dbReference type="AlphaFoldDB" id="A0A510YC18"/>
<evidence type="ECO:0000313" key="6">
    <source>
        <dbReference type="EMBL" id="GEK59917.1"/>
    </source>
</evidence>
<sequence>MNDVLTMEQIEFQAQADQQPIVQHIDIALRPQEFVALTGPSGSGKSTLLSMAGALLQPTSGALSINQTDVLRLNSQEKTKLRLQDIGFIFQSAHLLPYLKTADQLRYVGKLAGLTKQTMDQRIQRLLHMLGLEHRQHHFPRHLSGGEQQRVAIARAWMNDPSLILADEPTASLDRERGEQVVQTLRDQVKESNKAAIMVTHDTRLFAYCDRVIYLDNGQIDHVEASVVP</sequence>
<keyword evidence="2" id="KW-0813">Transport</keyword>
<dbReference type="EMBL" id="BJUN01000022">
    <property type="protein sequence ID" value="GEK59917.1"/>
    <property type="molecule type" value="Genomic_DNA"/>
</dbReference>
<comment type="caution">
    <text evidence="6">The sequence shown here is derived from an EMBL/GenBank/DDBJ whole genome shotgun (WGS) entry which is preliminary data.</text>
</comment>
<keyword evidence="3" id="KW-0547">Nucleotide-binding</keyword>
<organism evidence="6 7">
    <name type="scientific">Marinococcus halophilus</name>
    <dbReference type="NCBI Taxonomy" id="1371"/>
    <lineage>
        <taxon>Bacteria</taxon>
        <taxon>Bacillati</taxon>
        <taxon>Bacillota</taxon>
        <taxon>Bacilli</taxon>
        <taxon>Bacillales</taxon>
        <taxon>Bacillaceae</taxon>
        <taxon>Marinococcus</taxon>
    </lineage>
</organism>
<dbReference type="PANTHER" id="PTHR42798:SF6">
    <property type="entry name" value="CELL DIVISION ATP-BINDING PROTEIN FTSE"/>
    <property type="match status" value="1"/>
</dbReference>
<dbReference type="STRING" id="1371.GCA_900166605_01062"/>
<evidence type="ECO:0000256" key="1">
    <source>
        <dbReference type="ARBA" id="ARBA00005417"/>
    </source>
</evidence>
<dbReference type="PROSITE" id="PS50893">
    <property type="entry name" value="ABC_TRANSPORTER_2"/>
    <property type="match status" value="1"/>
</dbReference>